<protein>
    <submittedName>
        <fullName evidence="2">Uncharacterized protein</fullName>
    </submittedName>
</protein>
<reference evidence="2" key="1">
    <citation type="submission" date="2022-11" db="UniProtKB">
        <authorList>
            <consortium name="WormBaseParasite"/>
        </authorList>
    </citation>
    <scope>IDENTIFICATION</scope>
</reference>
<proteinExistence type="predicted"/>
<organism evidence="1 2">
    <name type="scientific">Romanomermis culicivorax</name>
    <name type="common">Nematode worm</name>
    <dbReference type="NCBI Taxonomy" id="13658"/>
    <lineage>
        <taxon>Eukaryota</taxon>
        <taxon>Metazoa</taxon>
        <taxon>Ecdysozoa</taxon>
        <taxon>Nematoda</taxon>
        <taxon>Enoplea</taxon>
        <taxon>Dorylaimia</taxon>
        <taxon>Mermithida</taxon>
        <taxon>Mermithoidea</taxon>
        <taxon>Mermithidae</taxon>
        <taxon>Romanomermis</taxon>
    </lineage>
</organism>
<keyword evidence="1" id="KW-1185">Reference proteome</keyword>
<evidence type="ECO:0000313" key="1">
    <source>
        <dbReference type="Proteomes" id="UP000887565"/>
    </source>
</evidence>
<dbReference type="AlphaFoldDB" id="A0A915IMT3"/>
<evidence type="ECO:0000313" key="2">
    <source>
        <dbReference type="WBParaSite" id="nRc.2.0.1.t15281-RA"/>
    </source>
</evidence>
<dbReference type="Proteomes" id="UP000887565">
    <property type="component" value="Unplaced"/>
</dbReference>
<name>A0A915IMT3_ROMCU</name>
<sequence>MTKAEPNVFLVINDKYITISQPSNILKSEVQIYYIQFLRQYDSKNTILIGILNTIRIDRREDQKNSKTDI</sequence>
<accession>A0A915IMT3</accession>
<dbReference type="WBParaSite" id="nRc.2.0.1.t15281-RA">
    <property type="protein sequence ID" value="nRc.2.0.1.t15281-RA"/>
    <property type="gene ID" value="nRc.2.0.1.g15281"/>
</dbReference>